<evidence type="ECO:0000313" key="3">
    <source>
        <dbReference type="Proteomes" id="UP000321822"/>
    </source>
</evidence>
<sequence>MTITTSTELPYLTQLPETYLIELNDFGAISLSGEEQSKYLQGQVTCDVNSSTESNLLVGAHCDAKGKVFSVFRLINRSSAHLLLQPTASIEGSLKELKKFGVFAKVTIDVTDDLRFIALVGKQASTLLQQEFSQVPDSLTPVIQVGSTNLVYLCGEQPRYIIIDEEAGITSLSEKLALPMYSQSVWNLLEITQGFPILTASTSGHYVPQMLNLQAINGISFTKGCYLGQETVARMQYLGKNKRALFCLSSQLEQPFQSDDVIEKQLGENWRKAGDILAHYQADDGSCIIQAILANDGDLPSMRIASQADSVVTNQTLPYTLAAK</sequence>
<dbReference type="RefSeq" id="WP_146787169.1">
    <property type="nucleotide sequence ID" value="NZ_VOLT01000004.1"/>
</dbReference>
<dbReference type="SUPFAM" id="SSF101790">
    <property type="entry name" value="Aminomethyltransferase beta-barrel domain"/>
    <property type="match status" value="1"/>
</dbReference>
<evidence type="ECO:0000259" key="1">
    <source>
        <dbReference type="Pfam" id="PF21130"/>
    </source>
</evidence>
<dbReference type="Pfam" id="PF21130">
    <property type="entry name" value="YgfZ_barrel"/>
    <property type="match status" value="1"/>
</dbReference>
<dbReference type="InterPro" id="IPR017703">
    <property type="entry name" value="YgfZ/GCV_T_CS"/>
</dbReference>
<name>A0A5C6QIL7_9GAMM</name>
<organism evidence="2 3">
    <name type="scientific">Colwellia demingiae</name>
    <dbReference type="NCBI Taxonomy" id="89401"/>
    <lineage>
        <taxon>Bacteria</taxon>
        <taxon>Pseudomonadati</taxon>
        <taxon>Pseudomonadota</taxon>
        <taxon>Gammaproteobacteria</taxon>
        <taxon>Alteromonadales</taxon>
        <taxon>Colwelliaceae</taxon>
        <taxon>Colwellia</taxon>
    </lineage>
</organism>
<protein>
    <submittedName>
        <fullName evidence="2">tRNA-modifying protein YgfZ</fullName>
    </submittedName>
</protein>
<dbReference type="InterPro" id="IPR045179">
    <property type="entry name" value="YgfZ/GcvT"/>
</dbReference>
<dbReference type="NCBIfam" id="TIGR03317">
    <property type="entry name" value="ygfZ_signature"/>
    <property type="match status" value="1"/>
</dbReference>
<proteinExistence type="predicted"/>
<comment type="caution">
    <text evidence="2">The sequence shown here is derived from an EMBL/GenBank/DDBJ whole genome shotgun (WGS) entry which is preliminary data.</text>
</comment>
<reference evidence="2 3" key="1">
    <citation type="submission" date="2019-07" db="EMBL/GenBank/DDBJ databases">
        <title>Genomes of sea-ice associated Colwellia species.</title>
        <authorList>
            <person name="Bowman J.P."/>
        </authorList>
    </citation>
    <scope>NUCLEOTIDE SEQUENCE [LARGE SCALE GENOMIC DNA]</scope>
    <source>
        <strain evidence="2 3">ACAM 459</strain>
    </source>
</reference>
<dbReference type="PANTHER" id="PTHR22602">
    <property type="entry name" value="TRANSFERASE CAF17, MITOCHONDRIAL-RELATED"/>
    <property type="match status" value="1"/>
</dbReference>
<dbReference type="Proteomes" id="UP000321822">
    <property type="component" value="Unassembled WGS sequence"/>
</dbReference>
<dbReference type="GO" id="GO:0016226">
    <property type="term" value="P:iron-sulfur cluster assembly"/>
    <property type="evidence" value="ECO:0007669"/>
    <property type="project" value="TreeGrafter"/>
</dbReference>
<dbReference type="Gene3D" id="3.30.70.1630">
    <property type="match status" value="1"/>
</dbReference>
<feature type="domain" description="tRNA-modifying protein YgfZ-like beta-barrel" evidence="1">
    <location>
        <begin position="241"/>
        <end position="296"/>
    </location>
</feature>
<dbReference type="AlphaFoldDB" id="A0A5C6QIL7"/>
<dbReference type="Gene3D" id="2.40.30.160">
    <property type="match status" value="1"/>
</dbReference>
<dbReference type="InterPro" id="IPR029043">
    <property type="entry name" value="GcvT/YgfZ_C"/>
</dbReference>
<dbReference type="InterPro" id="IPR048451">
    <property type="entry name" value="YgfZ_barrel"/>
</dbReference>
<dbReference type="EMBL" id="VOLT01000004">
    <property type="protein sequence ID" value="TWX68824.1"/>
    <property type="molecule type" value="Genomic_DNA"/>
</dbReference>
<gene>
    <name evidence="2" type="primary">ygfZ</name>
    <name evidence="2" type="ORF">ESZ36_10190</name>
</gene>
<keyword evidence="3" id="KW-1185">Reference proteome</keyword>
<dbReference type="PANTHER" id="PTHR22602:SF0">
    <property type="entry name" value="TRANSFERASE CAF17, MITOCHONDRIAL-RELATED"/>
    <property type="match status" value="1"/>
</dbReference>
<dbReference type="OrthoDB" id="9796287at2"/>
<accession>A0A5C6QIL7</accession>
<dbReference type="Gene3D" id="3.30.70.1400">
    <property type="entry name" value="Aminomethyltransferase beta-barrel domains"/>
    <property type="match status" value="1"/>
</dbReference>
<evidence type="ECO:0000313" key="2">
    <source>
        <dbReference type="EMBL" id="TWX68824.1"/>
    </source>
</evidence>
<dbReference type="NCBIfam" id="NF007110">
    <property type="entry name" value="PRK09559.1"/>
    <property type="match status" value="1"/>
</dbReference>
<dbReference type="SUPFAM" id="SSF103025">
    <property type="entry name" value="Folate-binding domain"/>
    <property type="match status" value="1"/>
</dbReference>